<dbReference type="InterPro" id="IPR001083">
    <property type="entry name" value="Cu_fist_DNA-bd_dom"/>
</dbReference>
<sequence length="416" mass="42924">MAIWVGKQKMSCRSCIKGHRSSTCNHIGGPLWAVRPAGRPNKACIHGPGDLCLCAHYFPLTWLKAAVPRRQKCSCQGSGSGRTKCQCGGGNAAAASTPEDETQPIFYQDLVARGLQVTTEPVDLDVPAAAPGSCCSGPAAAPAPAPASMAASCCSGGGSKHSTPVPSVPVSAPTPAATSSCCGGGGKSESVTPSNGHIKSESLSTVPFTPIQQFQPPPDFPVMKFSPNGAAAADHACNCGPTCNCVLCIDHPYNNATMNHIATEFGQMMSSGAQQFSPGSASGRNGSRPDLSWQGWNGMMPPGFNDASFMNGQPQQSHSPPQQASDMDIILNPADFQMFNFAWPPPDEDGAPPQFADAGQGLELNMMDLNGFCGGAPEGCPCGDECACIGCQIHKPTNGHAMMNGHGHGVAPPSWG</sequence>
<gene>
    <name evidence="10" type="ORF">N0V93_002700</name>
</gene>
<evidence type="ECO:0000259" key="9">
    <source>
        <dbReference type="PROSITE" id="PS50073"/>
    </source>
</evidence>
<evidence type="ECO:0000256" key="8">
    <source>
        <dbReference type="SAM" id="MobiDB-lite"/>
    </source>
</evidence>
<proteinExistence type="predicted"/>
<dbReference type="GO" id="GO:0006878">
    <property type="term" value="P:intracellular copper ion homeostasis"/>
    <property type="evidence" value="ECO:0007669"/>
    <property type="project" value="TreeGrafter"/>
</dbReference>
<evidence type="ECO:0000256" key="6">
    <source>
        <dbReference type="ARBA" id="ARBA00023163"/>
    </source>
</evidence>
<keyword evidence="4" id="KW-0186">Copper</keyword>
<dbReference type="PANTHER" id="PTHR28088:SF5">
    <property type="entry name" value="TRANSCRIPTIONAL ACTIVATOR HAA1-RELATED"/>
    <property type="match status" value="1"/>
</dbReference>
<dbReference type="GO" id="GO:0045944">
    <property type="term" value="P:positive regulation of transcription by RNA polymerase II"/>
    <property type="evidence" value="ECO:0007669"/>
    <property type="project" value="TreeGrafter"/>
</dbReference>
<keyword evidence="11" id="KW-1185">Reference proteome</keyword>
<dbReference type="InterPro" id="IPR051763">
    <property type="entry name" value="Copper_Homeo_Regul"/>
</dbReference>
<keyword evidence="3" id="KW-0862">Zinc</keyword>
<evidence type="ECO:0000256" key="3">
    <source>
        <dbReference type="ARBA" id="ARBA00022833"/>
    </source>
</evidence>
<organism evidence="10 11">
    <name type="scientific">Gnomoniopsis smithogilvyi</name>
    <dbReference type="NCBI Taxonomy" id="1191159"/>
    <lineage>
        <taxon>Eukaryota</taxon>
        <taxon>Fungi</taxon>
        <taxon>Dikarya</taxon>
        <taxon>Ascomycota</taxon>
        <taxon>Pezizomycotina</taxon>
        <taxon>Sordariomycetes</taxon>
        <taxon>Sordariomycetidae</taxon>
        <taxon>Diaporthales</taxon>
        <taxon>Gnomoniaceae</taxon>
        <taxon>Gnomoniopsis</taxon>
    </lineage>
</organism>
<dbReference type="EMBL" id="JAPEVB010000002">
    <property type="protein sequence ID" value="KAJ4393488.1"/>
    <property type="molecule type" value="Genomic_DNA"/>
</dbReference>
<dbReference type="OrthoDB" id="5600085at2759"/>
<dbReference type="GO" id="GO:0005507">
    <property type="term" value="F:copper ion binding"/>
    <property type="evidence" value="ECO:0007669"/>
    <property type="project" value="InterPro"/>
</dbReference>
<dbReference type="GO" id="GO:0000978">
    <property type="term" value="F:RNA polymerase II cis-regulatory region sequence-specific DNA binding"/>
    <property type="evidence" value="ECO:0007669"/>
    <property type="project" value="TreeGrafter"/>
</dbReference>
<evidence type="ECO:0000256" key="1">
    <source>
        <dbReference type="ARBA" id="ARBA00004123"/>
    </source>
</evidence>
<dbReference type="GO" id="GO:0006879">
    <property type="term" value="P:intracellular iron ion homeostasis"/>
    <property type="evidence" value="ECO:0007669"/>
    <property type="project" value="TreeGrafter"/>
</dbReference>
<evidence type="ECO:0000256" key="2">
    <source>
        <dbReference type="ARBA" id="ARBA00022723"/>
    </source>
</evidence>
<dbReference type="InterPro" id="IPR036395">
    <property type="entry name" value="Cu_fist_DNA-bd_dom_sf"/>
</dbReference>
<dbReference type="SMART" id="SM01090">
    <property type="entry name" value="Copper-fist"/>
    <property type="match status" value="1"/>
</dbReference>
<dbReference type="GO" id="GO:0005634">
    <property type="term" value="C:nucleus"/>
    <property type="evidence" value="ECO:0007669"/>
    <property type="project" value="UniProtKB-SubCell"/>
</dbReference>
<comment type="caution">
    <text evidence="10">The sequence shown here is derived from an EMBL/GenBank/DDBJ whole genome shotgun (WGS) entry which is preliminary data.</text>
</comment>
<keyword evidence="2" id="KW-0479">Metal-binding</keyword>
<dbReference type="SMART" id="SM00412">
    <property type="entry name" value="Cu_FIST"/>
    <property type="match status" value="1"/>
</dbReference>
<dbReference type="AlphaFoldDB" id="A0A9W8YX66"/>
<feature type="domain" description="Copper-fist" evidence="9">
    <location>
        <begin position="2"/>
        <end position="41"/>
    </location>
</feature>
<dbReference type="SUPFAM" id="SSF57879">
    <property type="entry name" value="Zinc domain conserved in yeast copper-regulated transcription factors"/>
    <property type="match status" value="1"/>
</dbReference>
<feature type="region of interest" description="Disordered" evidence="8">
    <location>
        <begin position="179"/>
        <end position="198"/>
    </location>
</feature>
<feature type="compositionally biased region" description="Polar residues" evidence="8">
    <location>
        <begin position="271"/>
        <end position="285"/>
    </location>
</feature>
<dbReference type="PROSITE" id="PS50073">
    <property type="entry name" value="COPPER_FIST_2"/>
    <property type="match status" value="1"/>
</dbReference>
<keyword evidence="6" id="KW-0804">Transcription</keyword>
<feature type="region of interest" description="Disordered" evidence="8">
    <location>
        <begin position="271"/>
        <end position="290"/>
    </location>
</feature>
<evidence type="ECO:0000256" key="5">
    <source>
        <dbReference type="ARBA" id="ARBA00023015"/>
    </source>
</evidence>
<protein>
    <recommendedName>
        <fullName evidence="9">Copper-fist domain-containing protein</fullName>
    </recommendedName>
</protein>
<evidence type="ECO:0000313" key="11">
    <source>
        <dbReference type="Proteomes" id="UP001140453"/>
    </source>
</evidence>
<reference evidence="10" key="1">
    <citation type="submission" date="2022-10" db="EMBL/GenBank/DDBJ databases">
        <title>Tapping the CABI collections for fungal endophytes: first genome assemblies for Collariella, Neodidymelliopsis, Ascochyta clinopodiicola, Didymella pomorum, Didymosphaeria variabile, Neocosmospora piperis and Neocucurbitaria cava.</title>
        <authorList>
            <person name="Hill R."/>
        </authorList>
    </citation>
    <scope>NUCLEOTIDE SEQUENCE</scope>
    <source>
        <strain evidence="10">IMI 355082</strain>
    </source>
</reference>
<dbReference type="PRINTS" id="PR00617">
    <property type="entry name" value="COPPERFIST"/>
</dbReference>
<dbReference type="Proteomes" id="UP001140453">
    <property type="component" value="Unassembled WGS sequence"/>
</dbReference>
<keyword evidence="5" id="KW-0805">Transcription regulation</keyword>
<dbReference type="Gene3D" id="3.90.430.10">
    <property type="entry name" value="Copper fist DNA-binding domain"/>
    <property type="match status" value="1"/>
</dbReference>
<dbReference type="GO" id="GO:0000981">
    <property type="term" value="F:DNA-binding transcription factor activity, RNA polymerase II-specific"/>
    <property type="evidence" value="ECO:0007669"/>
    <property type="project" value="TreeGrafter"/>
</dbReference>
<keyword evidence="7" id="KW-0539">Nucleus</keyword>
<accession>A0A9W8YX66</accession>
<comment type="subcellular location">
    <subcellularLocation>
        <location evidence="1">Nucleus</location>
    </subcellularLocation>
</comment>
<dbReference type="PANTHER" id="PTHR28088">
    <property type="entry name" value="TRANSCRIPTIONAL ACTIVATOR HAA1-RELATED"/>
    <property type="match status" value="1"/>
</dbReference>
<evidence type="ECO:0000313" key="10">
    <source>
        <dbReference type="EMBL" id="KAJ4393488.1"/>
    </source>
</evidence>
<dbReference type="Pfam" id="PF00649">
    <property type="entry name" value="Copper-fist"/>
    <property type="match status" value="1"/>
</dbReference>
<evidence type="ECO:0000256" key="7">
    <source>
        <dbReference type="ARBA" id="ARBA00023242"/>
    </source>
</evidence>
<evidence type="ECO:0000256" key="4">
    <source>
        <dbReference type="ARBA" id="ARBA00023008"/>
    </source>
</evidence>
<name>A0A9W8YX66_9PEZI</name>